<dbReference type="EMBL" id="LT559118">
    <property type="protein sequence ID" value="SBO95124.1"/>
    <property type="molecule type" value="Genomic_DNA"/>
</dbReference>
<evidence type="ECO:0000313" key="1">
    <source>
        <dbReference type="EMBL" id="SBO95124.1"/>
    </source>
</evidence>
<sequence>MRLPLWDSLRRRMPGRAVSGVVPSDRTALSREYANDGE</sequence>
<organism evidence="1">
    <name type="scientific">Nonomuraea gerenzanensis</name>
    <dbReference type="NCBI Taxonomy" id="93944"/>
    <lineage>
        <taxon>Bacteria</taxon>
        <taxon>Bacillati</taxon>
        <taxon>Actinomycetota</taxon>
        <taxon>Actinomycetes</taxon>
        <taxon>Streptosporangiales</taxon>
        <taxon>Streptosporangiaceae</taxon>
        <taxon>Nonomuraea</taxon>
    </lineage>
</organism>
<accession>A0A1M4E8N4</accession>
<gene>
    <name evidence="1" type="ORF">BN4615_P4640</name>
</gene>
<reference evidence="1" key="1">
    <citation type="submission" date="2016-04" db="EMBL/GenBank/DDBJ databases">
        <authorList>
            <person name="Evans L.H."/>
            <person name="Alamgir A."/>
            <person name="Owens N."/>
            <person name="Weber N.D."/>
            <person name="Virtaneva K."/>
            <person name="Barbian K."/>
            <person name="Babar A."/>
            <person name="Rosenke K."/>
        </authorList>
    </citation>
    <scope>NUCLEOTIDE SEQUENCE</scope>
    <source>
        <strain evidence="1">Nono1</strain>
    </source>
</reference>
<name>A0A1M4E8N4_9ACTN</name>
<protein>
    <submittedName>
        <fullName evidence="1">Uncharacterized protein</fullName>
    </submittedName>
</protein>
<dbReference type="AlphaFoldDB" id="A0A1M4E8N4"/>
<proteinExistence type="predicted"/>